<organism evidence="2 3">
    <name type="scientific">Intrasporangium calvum (strain ATCC 23552 / DSM 43043 / JCM 3097 / NBRC 12989 / NCIMB 10167 / NRRL B-3866 / 7 KIP)</name>
    <dbReference type="NCBI Taxonomy" id="710696"/>
    <lineage>
        <taxon>Bacteria</taxon>
        <taxon>Bacillati</taxon>
        <taxon>Actinomycetota</taxon>
        <taxon>Actinomycetes</taxon>
        <taxon>Micrococcales</taxon>
        <taxon>Intrasporangiaceae</taxon>
        <taxon>Intrasporangium</taxon>
    </lineage>
</organism>
<evidence type="ECO:0000256" key="1">
    <source>
        <dbReference type="SAM" id="Phobius"/>
    </source>
</evidence>
<protein>
    <recommendedName>
        <fullName evidence="4">DUF4233 domain-containing protein</fullName>
    </recommendedName>
</protein>
<keyword evidence="3" id="KW-1185">Reference proteome</keyword>
<dbReference type="AlphaFoldDB" id="E6SE71"/>
<evidence type="ECO:0000313" key="3">
    <source>
        <dbReference type="Proteomes" id="UP000008914"/>
    </source>
</evidence>
<feature type="transmembrane region" description="Helical" evidence="1">
    <location>
        <begin position="52"/>
        <end position="70"/>
    </location>
</feature>
<accession>E6SE71</accession>
<dbReference type="EMBL" id="CP002343">
    <property type="protein sequence ID" value="ADU48719.1"/>
    <property type="molecule type" value="Genomic_DNA"/>
</dbReference>
<sequence length="137" mass="14314">MHRLTFYGETGRFTWRMLATVLVGQSISVFFGALVARAVAATGPDSQRSTTYLLVGTGLAILGVLAAGLLRRPFGVTLGWLVQLLTLASALIVPAMLVVGIIFLVLWVTCLVMGSRIDAAQAPGPDSGADGVGRVAE</sequence>
<dbReference type="RefSeq" id="WP_013493034.1">
    <property type="nucleotide sequence ID" value="NC_014830.1"/>
</dbReference>
<dbReference type="STRING" id="710696.Intca_2210"/>
<proteinExistence type="predicted"/>
<feature type="transmembrane region" description="Helical" evidence="1">
    <location>
        <begin position="82"/>
        <end position="108"/>
    </location>
</feature>
<dbReference type="HOGENOM" id="CLU_129305_1_0_11"/>
<dbReference type="Proteomes" id="UP000008914">
    <property type="component" value="Chromosome"/>
</dbReference>
<evidence type="ECO:0000313" key="2">
    <source>
        <dbReference type="EMBL" id="ADU48719.1"/>
    </source>
</evidence>
<keyword evidence="1" id="KW-0812">Transmembrane</keyword>
<reference evidence="2 3" key="1">
    <citation type="journal article" date="2010" name="Stand. Genomic Sci.">
        <title>Complete genome sequence of Intrasporangium calvum type strain (7 KIP).</title>
        <authorList>
            <person name="Del Rio T.G."/>
            <person name="Chertkov O."/>
            <person name="Yasawong M."/>
            <person name="Lucas S."/>
            <person name="Deshpande S."/>
            <person name="Cheng J.F."/>
            <person name="Detter C."/>
            <person name="Tapia R."/>
            <person name="Han C."/>
            <person name="Goodwin L."/>
            <person name="Pitluck S."/>
            <person name="Liolios K."/>
            <person name="Ivanova N."/>
            <person name="Mavromatis K."/>
            <person name="Pati A."/>
            <person name="Chen A."/>
            <person name="Palaniappan K."/>
            <person name="Land M."/>
            <person name="Hauser L."/>
            <person name="Chang Y.J."/>
            <person name="Jeffries C.D."/>
            <person name="Rohde M."/>
            <person name="Pukall R."/>
            <person name="Sikorski J."/>
            <person name="Goker M."/>
            <person name="Woyke T."/>
            <person name="Bristow J."/>
            <person name="Eisen J.A."/>
            <person name="Markowitz V."/>
            <person name="Hugenholtz P."/>
            <person name="Kyrpides N.C."/>
            <person name="Klenk H.P."/>
            <person name="Lapidus A."/>
        </authorList>
    </citation>
    <scope>NUCLEOTIDE SEQUENCE [LARGE SCALE GENOMIC DNA]</scope>
    <source>
        <strain evidence="3">ATCC 23552 / DSM 43043 / JCM 3097 / NBRC 12989 / 7 KIP</strain>
    </source>
</reference>
<evidence type="ECO:0008006" key="4">
    <source>
        <dbReference type="Google" id="ProtNLM"/>
    </source>
</evidence>
<feature type="transmembrane region" description="Helical" evidence="1">
    <location>
        <begin position="15"/>
        <end position="40"/>
    </location>
</feature>
<dbReference type="eggNOG" id="ENOG5033BE5">
    <property type="taxonomic scope" value="Bacteria"/>
</dbReference>
<dbReference type="InterPro" id="IPR025327">
    <property type="entry name" value="DUF4233"/>
</dbReference>
<dbReference type="KEGG" id="ica:Intca_2210"/>
<dbReference type="OrthoDB" id="3267755at2"/>
<name>E6SE71_INTC7</name>
<dbReference type="Pfam" id="PF14017">
    <property type="entry name" value="DUF4233"/>
    <property type="match status" value="1"/>
</dbReference>
<gene>
    <name evidence="2" type="ordered locus">Intca_2210</name>
</gene>
<keyword evidence="1" id="KW-1133">Transmembrane helix</keyword>
<keyword evidence="1" id="KW-0472">Membrane</keyword>